<dbReference type="Pfam" id="PF00156">
    <property type="entry name" value="Pribosyltran"/>
    <property type="match status" value="1"/>
</dbReference>
<dbReference type="SUPFAM" id="SSF53271">
    <property type="entry name" value="PRTase-like"/>
    <property type="match status" value="1"/>
</dbReference>
<evidence type="ECO:0000313" key="3">
    <source>
        <dbReference type="WBParaSite" id="ACRNAN_scaffold555.g29963.t1"/>
    </source>
</evidence>
<dbReference type="Gene3D" id="3.30.1310.20">
    <property type="entry name" value="PRTase-like"/>
    <property type="match status" value="1"/>
</dbReference>
<dbReference type="WBParaSite" id="ACRNAN_scaffold555.g29963.t1">
    <property type="protein sequence ID" value="ACRNAN_scaffold555.g29963.t1"/>
    <property type="gene ID" value="ACRNAN_scaffold555.g29963"/>
</dbReference>
<dbReference type="CDD" id="cd06223">
    <property type="entry name" value="PRTases_typeI"/>
    <property type="match status" value="1"/>
</dbReference>
<protein>
    <submittedName>
        <fullName evidence="3">Phosphoribosyltransferase domain-containing protein</fullName>
    </submittedName>
</protein>
<dbReference type="InterPro" id="IPR029057">
    <property type="entry name" value="PRTase-like"/>
</dbReference>
<dbReference type="Proteomes" id="UP000887540">
    <property type="component" value="Unplaced"/>
</dbReference>
<feature type="domain" description="Phosphoribosyltransferase" evidence="1">
    <location>
        <begin position="13"/>
        <end position="176"/>
    </location>
</feature>
<proteinExistence type="predicted"/>
<dbReference type="Gene3D" id="3.40.50.2020">
    <property type="match status" value="1"/>
</dbReference>
<evidence type="ECO:0000259" key="1">
    <source>
        <dbReference type="Pfam" id="PF00156"/>
    </source>
</evidence>
<evidence type="ECO:0000313" key="2">
    <source>
        <dbReference type="Proteomes" id="UP000887540"/>
    </source>
</evidence>
<dbReference type="AlphaFoldDB" id="A0A914E4H1"/>
<sequence>MIFKDRSDAGQRLAQELLYLKDLTPVILALPRGGVPVAYEVAKELQAPLDLLFVRKIGHPKNEEFGIGAVVDDGSGRDPQYALNDHDNRITKIHPEYIQDTIKRQLQEIKRQRQTYLGNRKSIPLAGRTVILVDDGIATGGTVKAALKGLQQQGVSRTILAVPVAPPDTLDELRATGNEIVCLSSPSEFMAIGHFYNRFGQTKDSEVIKCLEEAHKFDST</sequence>
<dbReference type="InterPro" id="IPR000836">
    <property type="entry name" value="PRTase_dom"/>
</dbReference>
<accession>A0A914E4H1</accession>
<reference evidence="3" key="1">
    <citation type="submission" date="2022-11" db="UniProtKB">
        <authorList>
            <consortium name="WormBaseParasite"/>
        </authorList>
    </citation>
    <scope>IDENTIFICATION</scope>
</reference>
<name>A0A914E4H1_9BILA</name>
<keyword evidence="2" id="KW-1185">Reference proteome</keyword>
<organism evidence="2 3">
    <name type="scientific">Acrobeloides nanus</name>
    <dbReference type="NCBI Taxonomy" id="290746"/>
    <lineage>
        <taxon>Eukaryota</taxon>
        <taxon>Metazoa</taxon>
        <taxon>Ecdysozoa</taxon>
        <taxon>Nematoda</taxon>
        <taxon>Chromadorea</taxon>
        <taxon>Rhabditida</taxon>
        <taxon>Tylenchina</taxon>
        <taxon>Cephalobomorpha</taxon>
        <taxon>Cephaloboidea</taxon>
        <taxon>Cephalobidae</taxon>
        <taxon>Acrobeloides</taxon>
    </lineage>
</organism>